<evidence type="ECO:0000313" key="2">
    <source>
        <dbReference type="Proteomes" id="UP001055879"/>
    </source>
</evidence>
<comment type="caution">
    <text evidence="1">The sequence shown here is derived from an EMBL/GenBank/DDBJ whole genome shotgun (WGS) entry which is preliminary data.</text>
</comment>
<keyword evidence="2" id="KW-1185">Reference proteome</keyword>
<proteinExistence type="predicted"/>
<accession>A0ACB9EH40</accession>
<name>A0ACB9EH40_ARCLA</name>
<protein>
    <submittedName>
        <fullName evidence="1">Uncharacterized protein</fullName>
    </submittedName>
</protein>
<gene>
    <name evidence="1" type="ORF">L6452_05582</name>
</gene>
<organism evidence="1 2">
    <name type="scientific">Arctium lappa</name>
    <name type="common">Greater burdock</name>
    <name type="synonym">Lappa major</name>
    <dbReference type="NCBI Taxonomy" id="4217"/>
    <lineage>
        <taxon>Eukaryota</taxon>
        <taxon>Viridiplantae</taxon>
        <taxon>Streptophyta</taxon>
        <taxon>Embryophyta</taxon>
        <taxon>Tracheophyta</taxon>
        <taxon>Spermatophyta</taxon>
        <taxon>Magnoliopsida</taxon>
        <taxon>eudicotyledons</taxon>
        <taxon>Gunneridae</taxon>
        <taxon>Pentapetalae</taxon>
        <taxon>asterids</taxon>
        <taxon>campanulids</taxon>
        <taxon>Asterales</taxon>
        <taxon>Asteraceae</taxon>
        <taxon>Carduoideae</taxon>
        <taxon>Cardueae</taxon>
        <taxon>Arctiinae</taxon>
        <taxon>Arctium</taxon>
    </lineage>
</organism>
<reference evidence="1 2" key="2">
    <citation type="journal article" date="2022" name="Mol. Ecol. Resour.">
        <title>The genomes of chicory, endive, great burdock and yacon provide insights into Asteraceae paleo-polyploidization history and plant inulin production.</title>
        <authorList>
            <person name="Fan W."/>
            <person name="Wang S."/>
            <person name="Wang H."/>
            <person name="Wang A."/>
            <person name="Jiang F."/>
            <person name="Liu H."/>
            <person name="Zhao H."/>
            <person name="Xu D."/>
            <person name="Zhang Y."/>
        </authorList>
    </citation>
    <scope>NUCLEOTIDE SEQUENCE [LARGE SCALE GENOMIC DNA]</scope>
    <source>
        <strain evidence="2">cv. Niubang</strain>
    </source>
</reference>
<reference evidence="2" key="1">
    <citation type="journal article" date="2022" name="Mol. Ecol. Resour.">
        <title>The genomes of chicory, endive, great burdock and yacon provide insights into Asteraceae palaeo-polyploidization history and plant inulin production.</title>
        <authorList>
            <person name="Fan W."/>
            <person name="Wang S."/>
            <person name="Wang H."/>
            <person name="Wang A."/>
            <person name="Jiang F."/>
            <person name="Liu H."/>
            <person name="Zhao H."/>
            <person name="Xu D."/>
            <person name="Zhang Y."/>
        </authorList>
    </citation>
    <scope>NUCLEOTIDE SEQUENCE [LARGE SCALE GENOMIC DNA]</scope>
    <source>
        <strain evidence="2">cv. Niubang</strain>
    </source>
</reference>
<sequence length="75" mass="9029">MLDWRDIHSFFIEAQCVWQIDYTPNKSAYFISMDDLFFSKKSLAGFFLPLKSADFPLLFPYLKSNFYFSRLFNFT</sequence>
<dbReference type="EMBL" id="CM042048">
    <property type="protein sequence ID" value="KAI3758035.1"/>
    <property type="molecule type" value="Genomic_DNA"/>
</dbReference>
<evidence type="ECO:0000313" key="1">
    <source>
        <dbReference type="EMBL" id="KAI3758035.1"/>
    </source>
</evidence>
<dbReference type="Proteomes" id="UP001055879">
    <property type="component" value="Linkage Group LG02"/>
</dbReference>